<dbReference type="RefSeq" id="WP_013488726.1">
    <property type="nucleotide sequence ID" value="NC_014829.1"/>
</dbReference>
<protein>
    <submittedName>
        <fullName evidence="1">Uncharacterized protein</fullName>
    </submittedName>
</protein>
<dbReference type="OrthoDB" id="2936024at2"/>
<evidence type="ECO:0000313" key="1">
    <source>
        <dbReference type="EMBL" id="ADU30390.1"/>
    </source>
</evidence>
<sequence length="83" mass="9686">MIKRGNYYMFEEPNKTRKDMAEVLVKGLGRSLTDLEARIIYWLGDCCPDTRGVLLDLFKEYNKEIETLNGELSDLEKKVRRGV</sequence>
<dbReference type="Proteomes" id="UP000001401">
    <property type="component" value="Chromosome"/>
</dbReference>
<dbReference type="AlphaFoldDB" id="E6U1M7"/>
<proteinExistence type="predicted"/>
<name>E6U1M7_EVAC2</name>
<reference evidence="1" key="1">
    <citation type="submission" date="2010-12" db="EMBL/GenBank/DDBJ databases">
        <title>Complete sequence of Bacillus cellulosilyticus DSM 2522.</title>
        <authorList>
            <consortium name="US DOE Joint Genome Institute"/>
            <person name="Lucas S."/>
            <person name="Copeland A."/>
            <person name="Lapidus A."/>
            <person name="Cheng J.-F."/>
            <person name="Bruce D."/>
            <person name="Goodwin L."/>
            <person name="Pitluck S."/>
            <person name="Chertkov O."/>
            <person name="Detter J.C."/>
            <person name="Han C."/>
            <person name="Tapia R."/>
            <person name="Land M."/>
            <person name="Hauser L."/>
            <person name="Jeffries C."/>
            <person name="Kyrpides N."/>
            <person name="Ivanova N."/>
            <person name="Mikhailova N."/>
            <person name="Brumm P."/>
            <person name="Mead D."/>
            <person name="Woyke T."/>
        </authorList>
    </citation>
    <scope>NUCLEOTIDE SEQUENCE [LARGE SCALE GENOMIC DNA]</scope>
    <source>
        <strain evidence="1">DSM 2522</strain>
    </source>
</reference>
<accession>E6U1M7</accession>
<gene>
    <name evidence="1" type="ordered locus">Bcell_2129</name>
</gene>
<keyword evidence="2" id="KW-1185">Reference proteome</keyword>
<dbReference type="HOGENOM" id="CLU_2535540_0_0_9"/>
<dbReference type="KEGG" id="bco:Bcell_2129"/>
<evidence type="ECO:0000313" key="2">
    <source>
        <dbReference type="Proteomes" id="UP000001401"/>
    </source>
</evidence>
<dbReference type="EMBL" id="CP002394">
    <property type="protein sequence ID" value="ADU30390.1"/>
    <property type="molecule type" value="Genomic_DNA"/>
</dbReference>
<dbReference type="STRING" id="649639.Bcell_2129"/>
<organism evidence="1 2">
    <name type="scientific">Evansella cellulosilytica (strain ATCC 21833 / DSM 2522 / FERM P-1141 / JCM 9156 / N-4)</name>
    <name type="common">Bacillus cellulosilyticus</name>
    <dbReference type="NCBI Taxonomy" id="649639"/>
    <lineage>
        <taxon>Bacteria</taxon>
        <taxon>Bacillati</taxon>
        <taxon>Bacillota</taxon>
        <taxon>Bacilli</taxon>
        <taxon>Bacillales</taxon>
        <taxon>Bacillaceae</taxon>
        <taxon>Evansella</taxon>
    </lineage>
</organism>